<dbReference type="EMBL" id="JARBHB010000001">
    <property type="protein sequence ID" value="KAJ8897671.1"/>
    <property type="molecule type" value="Genomic_DNA"/>
</dbReference>
<keyword evidence="2" id="KW-1185">Reference proteome</keyword>
<name>A0ABQ9ILY2_9NEOP</name>
<proteinExistence type="predicted"/>
<comment type="caution">
    <text evidence="1">The sequence shown here is derived from an EMBL/GenBank/DDBJ whole genome shotgun (WGS) entry which is preliminary data.</text>
</comment>
<sequence length="213" mass="24119">MSALMSGTVKEVQTLITEKQPKAQYYDCTIHSLNFALQDCWVQEIGNVVKGSPKKFSELDLEETSDAKQLCPHIGQPEYDILPISEDVASKVCCLYTQFSKEMYLGLRICLELFSETGCLNVGLQKKTMTVAGDSEAINFVLKCLREKRNEDGFNHRAKRLEQSNYAAPEELYCNVFFEALDSITGEIKRRLEQTGSKMYAYLEEALATQPIE</sequence>
<reference evidence="1 2" key="1">
    <citation type="submission" date="2023-02" db="EMBL/GenBank/DDBJ databases">
        <title>LHISI_Scaffold_Assembly.</title>
        <authorList>
            <person name="Stuart O.P."/>
            <person name="Cleave R."/>
            <person name="Magrath M.J.L."/>
            <person name="Mikheyev A.S."/>
        </authorList>
    </citation>
    <scope>NUCLEOTIDE SEQUENCE [LARGE SCALE GENOMIC DNA]</scope>
    <source>
        <strain evidence="1">Daus_M_001</strain>
        <tissue evidence="1">Leg muscle</tissue>
    </source>
</reference>
<evidence type="ECO:0000313" key="2">
    <source>
        <dbReference type="Proteomes" id="UP001159363"/>
    </source>
</evidence>
<protein>
    <submittedName>
        <fullName evidence="1">Uncharacterized protein</fullName>
    </submittedName>
</protein>
<dbReference type="Proteomes" id="UP001159363">
    <property type="component" value="Chromosome 1"/>
</dbReference>
<evidence type="ECO:0000313" key="1">
    <source>
        <dbReference type="EMBL" id="KAJ8897671.1"/>
    </source>
</evidence>
<organism evidence="1 2">
    <name type="scientific">Dryococelus australis</name>
    <dbReference type="NCBI Taxonomy" id="614101"/>
    <lineage>
        <taxon>Eukaryota</taxon>
        <taxon>Metazoa</taxon>
        <taxon>Ecdysozoa</taxon>
        <taxon>Arthropoda</taxon>
        <taxon>Hexapoda</taxon>
        <taxon>Insecta</taxon>
        <taxon>Pterygota</taxon>
        <taxon>Neoptera</taxon>
        <taxon>Polyneoptera</taxon>
        <taxon>Phasmatodea</taxon>
        <taxon>Verophasmatodea</taxon>
        <taxon>Anareolatae</taxon>
        <taxon>Phasmatidae</taxon>
        <taxon>Eurycanthinae</taxon>
        <taxon>Dryococelus</taxon>
    </lineage>
</organism>
<gene>
    <name evidence="1" type="ORF">PR048_003021</name>
</gene>
<accession>A0ABQ9ILY2</accession>